<evidence type="ECO:0000313" key="9">
    <source>
        <dbReference type="EMBL" id="CAB4213160.1"/>
    </source>
</evidence>
<dbReference type="EMBL" id="LR796644">
    <property type="protein sequence ID" value="CAB4155652.1"/>
    <property type="molecule type" value="Genomic_DNA"/>
</dbReference>
<evidence type="ECO:0008006" key="13">
    <source>
        <dbReference type="Google" id="ProtNLM"/>
    </source>
</evidence>
<evidence type="ECO:0000313" key="10">
    <source>
        <dbReference type="EMBL" id="CAB4217871.1"/>
    </source>
</evidence>
<dbReference type="EMBL" id="LR797452">
    <property type="protein sequence ID" value="CAB4217871.1"/>
    <property type="molecule type" value="Genomic_DNA"/>
</dbReference>
<name>A0A6J5RU26_9CAUD</name>
<dbReference type="EMBL" id="LR796443">
    <property type="protein sequence ID" value="CAB4145240.1"/>
    <property type="molecule type" value="Genomic_DNA"/>
</dbReference>
<evidence type="ECO:0000313" key="5">
    <source>
        <dbReference type="EMBL" id="CAB4172122.1"/>
    </source>
</evidence>
<organism evidence="8">
    <name type="scientific">uncultured Caudovirales phage</name>
    <dbReference type="NCBI Taxonomy" id="2100421"/>
    <lineage>
        <taxon>Viruses</taxon>
        <taxon>Duplodnaviria</taxon>
        <taxon>Heunggongvirae</taxon>
        <taxon>Uroviricota</taxon>
        <taxon>Caudoviricetes</taxon>
        <taxon>Peduoviridae</taxon>
        <taxon>Maltschvirus</taxon>
        <taxon>Maltschvirus maltsch</taxon>
    </lineage>
</organism>
<evidence type="ECO:0000313" key="11">
    <source>
        <dbReference type="EMBL" id="CAB5225167.1"/>
    </source>
</evidence>
<reference evidence="8" key="1">
    <citation type="submission" date="2020-05" db="EMBL/GenBank/DDBJ databases">
        <authorList>
            <person name="Chiriac C."/>
            <person name="Salcher M."/>
            <person name="Ghai R."/>
            <person name="Kavagutti S V."/>
        </authorList>
    </citation>
    <scope>NUCLEOTIDE SEQUENCE</scope>
</reference>
<accession>A0A6J5RU26</accession>
<evidence type="ECO:0000313" key="3">
    <source>
        <dbReference type="EMBL" id="CAB4160217.1"/>
    </source>
</evidence>
<dbReference type="EMBL" id="LR797395">
    <property type="protein sequence ID" value="CAB4213160.1"/>
    <property type="molecule type" value="Genomic_DNA"/>
</dbReference>
<proteinExistence type="predicted"/>
<evidence type="ECO:0000313" key="7">
    <source>
        <dbReference type="EMBL" id="CAB4191664.1"/>
    </source>
</evidence>
<dbReference type="EMBL" id="LR796698">
    <property type="protein sequence ID" value="CAB4160217.1"/>
    <property type="molecule type" value="Genomic_DNA"/>
</dbReference>
<dbReference type="EMBL" id="LR798395">
    <property type="protein sequence ID" value="CAB5228951.1"/>
    <property type="molecule type" value="Genomic_DNA"/>
</dbReference>
<evidence type="ECO:0000313" key="6">
    <source>
        <dbReference type="EMBL" id="CAB4178363.1"/>
    </source>
</evidence>
<evidence type="ECO:0000313" key="1">
    <source>
        <dbReference type="EMBL" id="CAB4145240.1"/>
    </source>
</evidence>
<evidence type="ECO:0000313" key="2">
    <source>
        <dbReference type="EMBL" id="CAB4155652.1"/>
    </source>
</evidence>
<evidence type="ECO:0000313" key="8">
    <source>
        <dbReference type="EMBL" id="CAB4200712.1"/>
    </source>
</evidence>
<dbReference type="EMBL" id="LR796878">
    <property type="protein sequence ID" value="CAB4172122.1"/>
    <property type="molecule type" value="Genomic_DNA"/>
</dbReference>
<dbReference type="EMBL" id="LR797177">
    <property type="protein sequence ID" value="CAB4191664.1"/>
    <property type="molecule type" value="Genomic_DNA"/>
</dbReference>
<protein>
    <recommendedName>
        <fullName evidence="13">Tail tube protein</fullName>
    </recommendedName>
</protein>
<dbReference type="EMBL" id="LR797305">
    <property type="protein sequence ID" value="CAB4200712.1"/>
    <property type="molecule type" value="Genomic_DNA"/>
</dbReference>
<sequence>MARPTLFKNLATQRQIVGKITPSLGTTGLPTFPDYFTQIAGGEITASVEKVYHGGDLFSETLCAPMEIGDITLTGYVSTDAAFMSKIQQLRQVVGRVRYDIDVHVFDCDIAVPGSDRQYTKALLVGLTEPDGDATSGTPATFTLTFSVATVSVGNAPIA</sequence>
<evidence type="ECO:0000313" key="4">
    <source>
        <dbReference type="EMBL" id="CAB4164639.1"/>
    </source>
</evidence>
<dbReference type="EMBL" id="LR798341">
    <property type="protein sequence ID" value="CAB5225167.1"/>
    <property type="molecule type" value="Genomic_DNA"/>
</dbReference>
<gene>
    <name evidence="6" type="ORF">UFOVP1002_114</name>
    <name evidence="7" type="ORF">UFOVP1217_81</name>
    <name evidence="8" type="ORF">UFOVP1343_65</name>
    <name evidence="9" type="ORF">UFOVP1438_114</name>
    <name evidence="12" type="ORF">UFOVP1541_71</name>
    <name evidence="10" type="ORF">UFOVP1592_110</name>
    <name evidence="1" type="ORF">UFOVP465_159</name>
    <name evidence="2" type="ORF">UFOVP666_17</name>
    <name evidence="3" type="ORF">UFOVP727_94</name>
    <name evidence="11" type="ORF">UFOVP741_97</name>
    <name evidence="4" type="ORF">UFOVP819_45</name>
    <name evidence="5" type="ORF">UFOVP926_42</name>
</gene>
<dbReference type="EMBL" id="LR796762">
    <property type="protein sequence ID" value="CAB4164639.1"/>
    <property type="molecule type" value="Genomic_DNA"/>
</dbReference>
<evidence type="ECO:0000313" key="12">
    <source>
        <dbReference type="EMBL" id="CAB5228951.1"/>
    </source>
</evidence>
<dbReference type="EMBL" id="LR796961">
    <property type="protein sequence ID" value="CAB4178363.1"/>
    <property type="molecule type" value="Genomic_DNA"/>
</dbReference>